<organism evidence="2 3">
    <name type="scientific">Lojkania enalia</name>
    <dbReference type="NCBI Taxonomy" id="147567"/>
    <lineage>
        <taxon>Eukaryota</taxon>
        <taxon>Fungi</taxon>
        <taxon>Dikarya</taxon>
        <taxon>Ascomycota</taxon>
        <taxon>Pezizomycotina</taxon>
        <taxon>Dothideomycetes</taxon>
        <taxon>Pleosporomycetidae</taxon>
        <taxon>Pleosporales</taxon>
        <taxon>Pleosporales incertae sedis</taxon>
        <taxon>Lojkania</taxon>
    </lineage>
</organism>
<evidence type="ECO:0000313" key="3">
    <source>
        <dbReference type="Proteomes" id="UP000800093"/>
    </source>
</evidence>
<comment type="caution">
    <text evidence="2">The sequence shown here is derived from an EMBL/GenBank/DDBJ whole genome shotgun (WGS) entry which is preliminary data.</text>
</comment>
<accession>A0A9P4K2Y2</accession>
<protein>
    <submittedName>
        <fullName evidence="2">Uncharacterized protein</fullName>
    </submittedName>
</protein>
<reference evidence="3" key="1">
    <citation type="journal article" date="2020" name="Stud. Mycol.">
        <title>101 Dothideomycetes genomes: A test case for predicting lifestyles and emergence of pathogens.</title>
        <authorList>
            <person name="Haridas S."/>
            <person name="Albert R."/>
            <person name="Binder M."/>
            <person name="Bloem J."/>
            <person name="LaButti K."/>
            <person name="Salamov A."/>
            <person name="Andreopoulos B."/>
            <person name="Baker S."/>
            <person name="Barry K."/>
            <person name="Bills G."/>
            <person name="Bluhm B."/>
            <person name="Cannon C."/>
            <person name="Castanera R."/>
            <person name="Culley D."/>
            <person name="Daum C."/>
            <person name="Ezra D."/>
            <person name="Gonzalez J."/>
            <person name="Henrissat B."/>
            <person name="Kuo A."/>
            <person name="Liang C."/>
            <person name="Lipzen A."/>
            <person name="Lutzoni F."/>
            <person name="Magnuson J."/>
            <person name="Mondo S."/>
            <person name="Nolan M."/>
            <person name="Ohm R."/>
            <person name="Pangilinan J."/>
            <person name="Park H.-J."/>
            <person name="Ramirez L."/>
            <person name="Alfaro M."/>
            <person name="Sun H."/>
            <person name="Tritt A."/>
            <person name="Yoshinaga Y."/>
            <person name="Zwiers L.-H."/>
            <person name="Turgeon B."/>
            <person name="Goodwin S."/>
            <person name="Spatafora J."/>
            <person name="Crous P."/>
            <person name="Grigoriev I."/>
        </authorList>
    </citation>
    <scope>NUCLEOTIDE SEQUENCE [LARGE SCALE GENOMIC DNA]</scope>
    <source>
        <strain evidence="3">CBS 304.66</strain>
    </source>
</reference>
<proteinExistence type="predicted"/>
<keyword evidence="1" id="KW-1133">Transmembrane helix</keyword>
<dbReference type="Proteomes" id="UP000800093">
    <property type="component" value="Unassembled WGS sequence"/>
</dbReference>
<evidence type="ECO:0000256" key="1">
    <source>
        <dbReference type="SAM" id="Phobius"/>
    </source>
</evidence>
<name>A0A9P4K2Y2_9PLEO</name>
<feature type="transmembrane region" description="Helical" evidence="1">
    <location>
        <begin position="63"/>
        <end position="83"/>
    </location>
</feature>
<gene>
    <name evidence="2" type="ORF">CC78DRAFT_43912</name>
</gene>
<evidence type="ECO:0000313" key="2">
    <source>
        <dbReference type="EMBL" id="KAF2259908.1"/>
    </source>
</evidence>
<sequence>MGAGQSRCFRLPTYCRNARLYTKSQHFIILLEYVDCGTLLNYVNSHDLLKDTPANLHNRLGVLWIIATGIMLLIQGVGLKIIFMSRTRDVELNVDLGAAALNTLSGRTGKSMGSEICRFGIVIYAMVTEENLLPSGDLSTLYSRMRGMYFSWPPRFL</sequence>
<dbReference type="AlphaFoldDB" id="A0A9P4K2Y2"/>
<keyword evidence="1" id="KW-0472">Membrane</keyword>
<keyword evidence="1" id="KW-0812">Transmembrane</keyword>
<keyword evidence="3" id="KW-1185">Reference proteome</keyword>
<dbReference type="EMBL" id="ML986695">
    <property type="protein sequence ID" value="KAF2259908.1"/>
    <property type="molecule type" value="Genomic_DNA"/>
</dbReference>